<evidence type="ECO:0000313" key="1">
    <source>
        <dbReference type="EMBL" id="KAK9954501.1"/>
    </source>
</evidence>
<evidence type="ECO:0000313" key="2">
    <source>
        <dbReference type="Proteomes" id="UP001479290"/>
    </source>
</evidence>
<comment type="caution">
    <text evidence="1">The sequence shown here is derived from an EMBL/GenBank/DDBJ whole genome shotgun (WGS) entry which is preliminary data.</text>
</comment>
<proteinExistence type="predicted"/>
<reference evidence="1 2" key="1">
    <citation type="submission" date="2024-05" db="EMBL/GenBank/DDBJ databases">
        <title>A high-quality chromosomal-level genome assembly of Topmouth culter (Culter alburnus).</title>
        <authorList>
            <person name="Zhao H."/>
        </authorList>
    </citation>
    <scope>NUCLEOTIDE SEQUENCE [LARGE SCALE GENOMIC DNA]</scope>
    <source>
        <strain evidence="1">CATC2023</strain>
        <tissue evidence="1">Muscle</tissue>
    </source>
</reference>
<feature type="non-terminal residue" evidence="1">
    <location>
        <position position="71"/>
    </location>
</feature>
<name>A0AAW1YZF5_CULAL</name>
<keyword evidence="2" id="KW-1185">Reference proteome</keyword>
<gene>
    <name evidence="1" type="ORF">ABG768_016559</name>
</gene>
<protein>
    <submittedName>
        <fullName evidence="1">Uncharacterized protein</fullName>
    </submittedName>
</protein>
<accession>A0AAW1YZF5</accession>
<organism evidence="1 2">
    <name type="scientific">Culter alburnus</name>
    <name type="common">Topmouth culter</name>
    <dbReference type="NCBI Taxonomy" id="194366"/>
    <lineage>
        <taxon>Eukaryota</taxon>
        <taxon>Metazoa</taxon>
        <taxon>Chordata</taxon>
        <taxon>Craniata</taxon>
        <taxon>Vertebrata</taxon>
        <taxon>Euteleostomi</taxon>
        <taxon>Actinopterygii</taxon>
        <taxon>Neopterygii</taxon>
        <taxon>Teleostei</taxon>
        <taxon>Ostariophysi</taxon>
        <taxon>Cypriniformes</taxon>
        <taxon>Xenocyprididae</taxon>
        <taxon>Xenocypridinae</taxon>
        <taxon>Culter</taxon>
    </lineage>
</organism>
<dbReference type="Proteomes" id="UP001479290">
    <property type="component" value="Unassembled WGS sequence"/>
</dbReference>
<dbReference type="EMBL" id="JAWDJR010000022">
    <property type="protein sequence ID" value="KAK9954501.1"/>
    <property type="molecule type" value="Genomic_DNA"/>
</dbReference>
<sequence length="71" mass="8065">MVSPRKRKYDLPERIHADSQSLSDCVDSTIQNPLQRCVYPADSASGESSKCVSVEMVPLFKQSRYNEWNGE</sequence>
<dbReference type="AlphaFoldDB" id="A0AAW1YZF5"/>